<accession>A0A939EDY3</accession>
<gene>
    <name evidence="1" type="ORF">JF539_12680</name>
</gene>
<evidence type="ECO:0000313" key="2">
    <source>
        <dbReference type="Proteomes" id="UP000664096"/>
    </source>
</evidence>
<name>A0A939EDY3_9HYPH</name>
<protein>
    <submittedName>
        <fullName evidence="1">Uncharacterized protein</fullName>
    </submittedName>
</protein>
<dbReference type="AlphaFoldDB" id="A0A939EDY3"/>
<sequence length="465" mass="52160">MLISLYFPFSDQRRLLHRDFVPIEKPHWPVPDDPGGHMRGIGSVRHRWKRGFEGWVGEDMLVIGGSSFRLALPFKDPDGRLGRIRLIRKACFFDGILNGRFEFLISTEREAGTKDEIKSLVDYLLQTKLRLRDGSGKLLFQSVLGQGGKAATNLWANASTHHREDAHADAVLARRPFCVVENDLPLEGPKSGIVQYASDRFNVFADIDRLKDRRTFCDLFLLSSDAGDRAGRNSEVWQTTRYLRTYTFRLIQDVEAVSNLLTSRKIDIEDDRAQLIFNLYTKHIYRAEQRLTDFSAGYLIAMGYAAFEALFPGRYEDLKTRILSSRIRPNVAKKLLKLLEDAEASQQTVNQYYKQEIIMGDKYSDIDVKGEGIAIGRGASATVSKGDNADIAEVIREIAKTIRETKDRPDAEVQAVLAESAAEKLKEGDEKTAGSLLSKMSGWALDLLKASGTAAVAALVKSYMG</sequence>
<evidence type="ECO:0000313" key="1">
    <source>
        <dbReference type="EMBL" id="MBN9671193.1"/>
    </source>
</evidence>
<reference evidence="1" key="1">
    <citation type="submission" date="2020-12" db="EMBL/GenBank/DDBJ databases">
        <title>Oil enriched cultivation method for isolating marine PHA-producing bacteria.</title>
        <authorList>
            <person name="Zheng W."/>
            <person name="Yu S."/>
            <person name="Huang Y."/>
        </authorList>
    </citation>
    <scope>NUCLEOTIDE SEQUENCE</scope>
    <source>
        <strain evidence="1">SY-2-12</strain>
    </source>
</reference>
<dbReference type="Proteomes" id="UP000664096">
    <property type="component" value="Unassembled WGS sequence"/>
</dbReference>
<organism evidence="1 2">
    <name type="scientific">Roseibium aggregatum</name>
    <dbReference type="NCBI Taxonomy" id="187304"/>
    <lineage>
        <taxon>Bacteria</taxon>
        <taxon>Pseudomonadati</taxon>
        <taxon>Pseudomonadota</taxon>
        <taxon>Alphaproteobacteria</taxon>
        <taxon>Hyphomicrobiales</taxon>
        <taxon>Stappiaceae</taxon>
        <taxon>Roseibium</taxon>
    </lineage>
</organism>
<comment type="caution">
    <text evidence="1">The sequence shown here is derived from an EMBL/GenBank/DDBJ whole genome shotgun (WGS) entry which is preliminary data.</text>
</comment>
<dbReference type="RefSeq" id="WP_207141041.1">
    <property type="nucleotide sequence ID" value="NZ_JAEKJZ010000002.1"/>
</dbReference>
<proteinExistence type="predicted"/>
<dbReference type="EMBL" id="JAEKJZ010000002">
    <property type="protein sequence ID" value="MBN9671193.1"/>
    <property type="molecule type" value="Genomic_DNA"/>
</dbReference>